<organism evidence="1 2">
    <name type="scientific">Glycomyces artemisiae</name>
    <dbReference type="NCBI Taxonomy" id="1076443"/>
    <lineage>
        <taxon>Bacteria</taxon>
        <taxon>Bacillati</taxon>
        <taxon>Actinomycetota</taxon>
        <taxon>Actinomycetes</taxon>
        <taxon>Glycomycetales</taxon>
        <taxon>Glycomycetaceae</taxon>
        <taxon>Glycomyces</taxon>
    </lineage>
</organism>
<dbReference type="Proteomes" id="UP000238176">
    <property type="component" value="Unassembled WGS sequence"/>
</dbReference>
<evidence type="ECO:0000313" key="2">
    <source>
        <dbReference type="Proteomes" id="UP000238176"/>
    </source>
</evidence>
<proteinExistence type="predicted"/>
<reference evidence="1 2" key="1">
    <citation type="submission" date="2018-03" db="EMBL/GenBank/DDBJ databases">
        <title>Genomic Encyclopedia of Type Strains, Phase III (KMG-III): the genomes of soil and plant-associated and newly described type strains.</title>
        <authorList>
            <person name="Whitman W."/>
        </authorList>
    </citation>
    <scope>NUCLEOTIDE SEQUENCE [LARGE SCALE GENOMIC DNA]</scope>
    <source>
        <strain evidence="1 2">CGMCC 4.7067</strain>
    </source>
</reference>
<dbReference type="OrthoDB" id="3349461at2"/>
<sequence>MQAPPAAQTGITEIVWHDRRYRARAAAGGAAFEIYSDTSEPGFQPAGSTYHRFVHASEVTSPGGEMLLAGVAPLSIPVMPGITASTVHQYSQNPRIGPAERALVSATRATAFITPGTRMVKPLSRHQVSRQLTSAPLVSGLCFREFDVAHLRFPSDRIVLSGDPDDVRDIAFCLRWRAIGPDDYTSSELANFPGLVGIPGRARRGSMVLGTGFLPSGTHLIAEYATAGLADLPLSARAEILAYTPDGAEIALFQYQPQTNVWNRVAGARHRDLVNRIPGLETGRTLFRVNPSVHAGLTGEHEGERVPITADPGHGFHAYARGAASRSPITAPRRFHTRARWRDIEVLALGRNEDWVRLRLSQPDIEAIMAADATCVERGVYECWAPLAELEDPRTVITEYPLPPTPPIP</sequence>
<dbReference type="AlphaFoldDB" id="A0A2T0UVV1"/>
<gene>
    <name evidence="1" type="ORF">B0I28_101389</name>
</gene>
<protein>
    <submittedName>
        <fullName evidence="1">Uncharacterized protein</fullName>
    </submittedName>
</protein>
<comment type="caution">
    <text evidence="1">The sequence shown here is derived from an EMBL/GenBank/DDBJ whole genome shotgun (WGS) entry which is preliminary data.</text>
</comment>
<evidence type="ECO:0000313" key="1">
    <source>
        <dbReference type="EMBL" id="PRY62062.1"/>
    </source>
</evidence>
<dbReference type="EMBL" id="PVTJ01000001">
    <property type="protein sequence ID" value="PRY62062.1"/>
    <property type="molecule type" value="Genomic_DNA"/>
</dbReference>
<keyword evidence="2" id="KW-1185">Reference proteome</keyword>
<accession>A0A2T0UVV1</accession>
<name>A0A2T0UVV1_9ACTN</name>
<dbReference type="RefSeq" id="WP_106362118.1">
    <property type="nucleotide sequence ID" value="NZ_PVTJ01000001.1"/>
</dbReference>